<dbReference type="Proteomes" id="UP001138500">
    <property type="component" value="Unassembled WGS sequence"/>
</dbReference>
<evidence type="ECO:0000313" key="4">
    <source>
        <dbReference type="Proteomes" id="UP001138500"/>
    </source>
</evidence>
<sequence length="196" mass="20474">MKTSILIMASGLAGAFADMLACYDKSAEVVNAIANFCSTDNLTIPSIYANAGFRSSGNAFVSVDGHCDPPNQVSEDTCLDRFYTVCAGGNANGTGTNNCTLWAIYNDNGPVNTIGSMAKRAASAVSKARAAISSAKAAADAVSTSTDTARVHASSVQQSVAYARSSGKNAAHHQQHPRPSNQARDEKQKRKADHEV</sequence>
<evidence type="ECO:0000256" key="1">
    <source>
        <dbReference type="SAM" id="MobiDB-lite"/>
    </source>
</evidence>
<keyword evidence="4" id="KW-1185">Reference proteome</keyword>
<comment type="caution">
    <text evidence="3">The sequence shown here is derived from an EMBL/GenBank/DDBJ whole genome shotgun (WGS) entry which is preliminary data.</text>
</comment>
<dbReference type="AlphaFoldDB" id="A0A9W7W6G6"/>
<feature type="region of interest" description="Disordered" evidence="1">
    <location>
        <begin position="152"/>
        <end position="196"/>
    </location>
</feature>
<protein>
    <submittedName>
        <fullName evidence="3">Uncharacterized protein</fullName>
    </submittedName>
</protein>
<feature type="signal peptide" evidence="2">
    <location>
        <begin position="1"/>
        <end position="17"/>
    </location>
</feature>
<reference evidence="3 4" key="2">
    <citation type="journal article" date="2021" name="Curr. Genet.">
        <title>Genetic response to nitrogen starvation in the aggressive Eucalyptus foliar pathogen Teratosphaeria destructans.</title>
        <authorList>
            <person name="Havenga M."/>
            <person name="Wingfield B.D."/>
            <person name="Wingfield M.J."/>
            <person name="Dreyer L.L."/>
            <person name="Roets F."/>
            <person name="Aylward J."/>
        </authorList>
    </citation>
    <scope>NUCLEOTIDE SEQUENCE [LARGE SCALE GENOMIC DNA]</scope>
    <source>
        <strain evidence="3">CMW44962</strain>
    </source>
</reference>
<accession>A0A9W7W6G6</accession>
<feature type="chain" id="PRO_5040823912" evidence="2">
    <location>
        <begin position="18"/>
        <end position="196"/>
    </location>
</feature>
<dbReference type="OrthoDB" id="10510597at2759"/>
<proteinExistence type="predicted"/>
<gene>
    <name evidence="3" type="ORF">Tdes44962_MAKER06935</name>
</gene>
<keyword evidence="2" id="KW-0732">Signal</keyword>
<evidence type="ECO:0000256" key="2">
    <source>
        <dbReference type="SAM" id="SignalP"/>
    </source>
</evidence>
<evidence type="ECO:0000313" key="3">
    <source>
        <dbReference type="EMBL" id="KAH9845013.1"/>
    </source>
</evidence>
<feature type="compositionally biased region" description="Basic and acidic residues" evidence="1">
    <location>
        <begin position="183"/>
        <end position="196"/>
    </location>
</feature>
<organism evidence="3 4">
    <name type="scientific">Teratosphaeria destructans</name>
    <dbReference type="NCBI Taxonomy" id="418781"/>
    <lineage>
        <taxon>Eukaryota</taxon>
        <taxon>Fungi</taxon>
        <taxon>Dikarya</taxon>
        <taxon>Ascomycota</taxon>
        <taxon>Pezizomycotina</taxon>
        <taxon>Dothideomycetes</taxon>
        <taxon>Dothideomycetidae</taxon>
        <taxon>Mycosphaerellales</taxon>
        <taxon>Teratosphaeriaceae</taxon>
        <taxon>Teratosphaeria</taxon>
    </lineage>
</organism>
<dbReference type="EMBL" id="RIBY02000169">
    <property type="protein sequence ID" value="KAH9845013.1"/>
    <property type="molecule type" value="Genomic_DNA"/>
</dbReference>
<name>A0A9W7W6G6_9PEZI</name>
<reference evidence="3 4" key="1">
    <citation type="journal article" date="2018" name="IMA Fungus">
        <title>IMA Genome-F 10: Nine draft genome sequences of Claviceps purpurea s.lat., including C. arundinis, C. humidiphila, and C. cf. spartinae, pseudomolecules for the pitch canker pathogen Fusarium circinatum, draft genome of Davidsoniella eucalypti, Grosmannia galeiformis, Quambalaria eucalypti, and Teratosphaeria destructans.</title>
        <authorList>
            <person name="Wingfield B.D."/>
            <person name="Liu M."/>
            <person name="Nguyen H.D."/>
            <person name="Lane F.A."/>
            <person name="Morgan S.W."/>
            <person name="De Vos L."/>
            <person name="Wilken P.M."/>
            <person name="Duong T.A."/>
            <person name="Aylward J."/>
            <person name="Coetzee M.P."/>
            <person name="Dadej K."/>
            <person name="De Beer Z.W."/>
            <person name="Findlay W."/>
            <person name="Havenga M."/>
            <person name="Kolarik M."/>
            <person name="Menzies J.G."/>
            <person name="Naidoo K."/>
            <person name="Pochopski O."/>
            <person name="Shoukouhi P."/>
            <person name="Santana Q.C."/>
            <person name="Seifert K.A."/>
            <person name="Soal N."/>
            <person name="Steenkamp E.T."/>
            <person name="Tatham C.T."/>
            <person name="van der Nest M.A."/>
            <person name="Wingfield M.J."/>
        </authorList>
    </citation>
    <scope>NUCLEOTIDE SEQUENCE [LARGE SCALE GENOMIC DNA]</scope>
    <source>
        <strain evidence="3">CMW44962</strain>
    </source>
</reference>